<dbReference type="Proteomes" id="UP000094313">
    <property type="component" value="Chromosome"/>
</dbReference>
<dbReference type="Pfam" id="PF01553">
    <property type="entry name" value="Acyltransferase"/>
    <property type="match status" value="1"/>
</dbReference>
<dbReference type="AlphaFoldDB" id="A0A1D7QES5"/>
<reference evidence="2 3" key="1">
    <citation type="submission" date="2016-08" db="EMBL/GenBank/DDBJ databases">
        <authorList>
            <person name="Seilhamer J.J."/>
        </authorList>
    </citation>
    <scope>NUCLEOTIDE SEQUENCE [LARGE SCALE GENOMIC DNA]</scope>
    <source>
        <strain evidence="2 3">DX4</strain>
    </source>
</reference>
<evidence type="ECO:0000313" key="2">
    <source>
        <dbReference type="EMBL" id="AOM77150.1"/>
    </source>
</evidence>
<proteinExistence type="predicted"/>
<gene>
    <name evidence="2" type="ORF">BFS30_08200</name>
</gene>
<dbReference type="OrthoDB" id="152799at2"/>
<organism evidence="2 3">
    <name type="scientific">Pedobacter steynii</name>
    <dbReference type="NCBI Taxonomy" id="430522"/>
    <lineage>
        <taxon>Bacteria</taxon>
        <taxon>Pseudomonadati</taxon>
        <taxon>Bacteroidota</taxon>
        <taxon>Sphingobacteriia</taxon>
        <taxon>Sphingobacteriales</taxon>
        <taxon>Sphingobacteriaceae</taxon>
        <taxon>Pedobacter</taxon>
    </lineage>
</organism>
<feature type="domain" description="Phospholipid/glycerol acyltransferase" evidence="1">
    <location>
        <begin position="34"/>
        <end position="144"/>
    </location>
</feature>
<protein>
    <submittedName>
        <fullName evidence="2">Glycerol acyltransferase</fullName>
    </submittedName>
</protein>
<keyword evidence="2" id="KW-0808">Transferase</keyword>
<keyword evidence="2" id="KW-0012">Acyltransferase</keyword>
<dbReference type="EMBL" id="CP017141">
    <property type="protein sequence ID" value="AOM77150.1"/>
    <property type="molecule type" value="Genomic_DNA"/>
</dbReference>
<sequence length="207" mass="24921">MYRSRKSPIIFQFFSWYIAYIIKKDFSSYTYNRLQLKEDEAILLLSNHFSWWDGFLMFQLNKVVFKREFHVLVTDEDYRRQWFLKYLGAFAAENKGKDVLDTLIYAGQLLDQPKNLVLLFPQGKLYTSYINSISFERGVMQLINASKKKFQIIFSATLTDYFDKRKPRVESHLLSWEPEEYMSLQLLKREYNKHYNHVVSKQSKDLV</sequence>
<name>A0A1D7QES5_9SPHI</name>
<dbReference type="KEGG" id="psty:BFS30_08200"/>
<keyword evidence="3" id="KW-1185">Reference proteome</keyword>
<dbReference type="GO" id="GO:0016746">
    <property type="term" value="F:acyltransferase activity"/>
    <property type="evidence" value="ECO:0007669"/>
    <property type="project" value="UniProtKB-KW"/>
</dbReference>
<dbReference type="RefSeq" id="WP_069378843.1">
    <property type="nucleotide sequence ID" value="NZ_CP017141.1"/>
</dbReference>
<evidence type="ECO:0000313" key="3">
    <source>
        <dbReference type="Proteomes" id="UP000094313"/>
    </source>
</evidence>
<accession>A0A1D7QES5</accession>
<evidence type="ECO:0000259" key="1">
    <source>
        <dbReference type="Pfam" id="PF01553"/>
    </source>
</evidence>
<dbReference type="InterPro" id="IPR002123">
    <property type="entry name" value="Plipid/glycerol_acylTrfase"/>
</dbReference>
<dbReference type="SUPFAM" id="SSF69593">
    <property type="entry name" value="Glycerol-3-phosphate (1)-acyltransferase"/>
    <property type="match status" value="1"/>
</dbReference>